<dbReference type="InterPro" id="IPR029032">
    <property type="entry name" value="AhpD-like"/>
</dbReference>
<evidence type="ECO:0000259" key="1">
    <source>
        <dbReference type="Pfam" id="PF02627"/>
    </source>
</evidence>
<dbReference type="AlphaFoldDB" id="A0A011TJ02"/>
<dbReference type="OrthoDB" id="9808310at2"/>
<feature type="domain" description="Carboxymuconolactone decarboxylase-like" evidence="1">
    <location>
        <begin position="41"/>
        <end position="120"/>
    </location>
</feature>
<dbReference type="SUPFAM" id="SSF69118">
    <property type="entry name" value="AhpD-like"/>
    <property type="match status" value="1"/>
</dbReference>
<comment type="caution">
    <text evidence="2">The sequence shown here is derived from an EMBL/GenBank/DDBJ whole genome shotgun (WGS) entry which is preliminary data.</text>
</comment>
<organism evidence="2 4">
    <name type="scientific">Aquamicrobium defluvii</name>
    <dbReference type="NCBI Taxonomy" id="69279"/>
    <lineage>
        <taxon>Bacteria</taxon>
        <taxon>Pseudomonadati</taxon>
        <taxon>Pseudomonadota</taxon>
        <taxon>Alphaproteobacteria</taxon>
        <taxon>Hyphomicrobiales</taxon>
        <taxon>Phyllobacteriaceae</taxon>
        <taxon>Aquamicrobium</taxon>
    </lineage>
</organism>
<keyword evidence="2" id="KW-0575">Peroxidase</keyword>
<keyword evidence="2" id="KW-0560">Oxidoreductase</keyword>
<gene>
    <name evidence="2" type="ORF">BG36_10880</name>
    <name evidence="3" type="ORF">DES43_13723</name>
</gene>
<dbReference type="eggNOG" id="COG2128">
    <property type="taxonomic scope" value="Bacteria"/>
</dbReference>
<dbReference type="Gene3D" id="1.20.5.810">
    <property type="entry name" value="AhpD-like"/>
    <property type="match status" value="1"/>
</dbReference>
<reference evidence="3 5" key="2">
    <citation type="submission" date="2019-03" db="EMBL/GenBank/DDBJ databases">
        <title>Genomic Encyclopedia of Type Strains, Phase IV (KMG-IV): sequencing the most valuable type-strain genomes for metagenomic binning, comparative biology and taxonomic classification.</title>
        <authorList>
            <person name="Goeker M."/>
        </authorList>
    </citation>
    <scope>NUCLEOTIDE SEQUENCE [LARGE SCALE GENOMIC DNA]</scope>
    <source>
        <strain evidence="3 5">DSM 11603</strain>
    </source>
</reference>
<dbReference type="PANTHER" id="PTHR35446">
    <property type="entry name" value="SI:CH211-175M2.5"/>
    <property type="match status" value="1"/>
</dbReference>
<dbReference type="Proteomes" id="UP000019849">
    <property type="component" value="Unassembled WGS sequence"/>
</dbReference>
<dbReference type="Pfam" id="PF02627">
    <property type="entry name" value="CMD"/>
    <property type="match status" value="1"/>
</dbReference>
<evidence type="ECO:0000313" key="2">
    <source>
        <dbReference type="EMBL" id="EXL03937.1"/>
    </source>
</evidence>
<accession>A0A011TJ02</accession>
<dbReference type="EMBL" id="SNZF01000037">
    <property type="protein sequence ID" value="TDR31035.1"/>
    <property type="molecule type" value="Genomic_DNA"/>
</dbReference>
<dbReference type="Gene3D" id="1.20.1290.10">
    <property type="entry name" value="AhpD-like"/>
    <property type="match status" value="1"/>
</dbReference>
<keyword evidence="5" id="KW-1185">Reference proteome</keyword>
<dbReference type="STRING" id="69279.BG36_10880"/>
<dbReference type="RefSeq" id="WP_035028931.1">
    <property type="nucleotide sequence ID" value="NZ_KK073895.1"/>
</dbReference>
<name>A0A011TJ02_9HYPH</name>
<dbReference type="PANTHER" id="PTHR35446:SF2">
    <property type="entry name" value="CARBOXYMUCONOLACTONE DECARBOXYLASE-LIKE DOMAIN-CONTAINING PROTEIN"/>
    <property type="match status" value="1"/>
</dbReference>
<dbReference type="EMBL" id="JENY01000023">
    <property type="protein sequence ID" value="EXL03937.1"/>
    <property type="molecule type" value="Genomic_DNA"/>
</dbReference>
<dbReference type="PATRIC" id="fig|69279.3.peg.3269"/>
<dbReference type="Proteomes" id="UP000294958">
    <property type="component" value="Unassembled WGS sequence"/>
</dbReference>
<dbReference type="HOGENOM" id="CLU_118147_0_0_5"/>
<proteinExistence type="predicted"/>
<evidence type="ECO:0000313" key="5">
    <source>
        <dbReference type="Proteomes" id="UP000294958"/>
    </source>
</evidence>
<sequence length="203" mass="22288">MSYISTVTENDPSSRTAQMFARAQAGYGYLPNMVKAFSHRPEVMEAWNGLLSSIRANMDLRRYELVTLAAARELRSSYCMLAHGNVLLHGHFTPAELQAIVEDSDASPLDERDRAIMRFAAKVVRDATSVDAGDVDGLRRHGLSEGEIFDIVAAAAVRCFFSKTLDALGVQPDGAYHEIDPKLKKVLTVGREIDAGYDLSHSA</sequence>
<dbReference type="InterPro" id="IPR003779">
    <property type="entry name" value="CMD-like"/>
</dbReference>
<reference evidence="2 4" key="1">
    <citation type="submission" date="2014-02" db="EMBL/GenBank/DDBJ databases">
        <title>Aquamicrobium defluvii Genome sequencing.</title>
        <authorList>
            <person name="Wang X."/>
        </authorList>
    </citation>
    <scope>NUCLEOTIDE SEQUENCE [LARGE SCALE GENOMIC DNA]</scope>
    <source>
        <strain evidence="2 4">W13Z1</strain>
    </source>
</reference>
<evidence type="ECO:0000313" key="4">
    <source>
        <dbReference type="Proteomes" id="UP000019849"/>
    </source>
</evidence>
<protein>
    <submittedName>
        <fullName evidence="2 3">Peroxidase</fullName>
    </submittedName>
</protein>
<dbReference type="GO" id="GO:0051920">
    <property type="term" value="F:peroxiredoxin activity"/>
    <property type="evidence" value="ECO:0007669"/>
    <property type="project" value="InterPro"/>
</dbReference>
<evidence type="ECO:0000313" key="3">
    <source>
        <dbReference type="EMBL" id="TDR31035.1"/>
    </source>
</evidence>